<feature type="compositionally biased region" description="Low complexity" evidence="1">
    <location>
        <begin position="232"/>
        <end position="252"/>
    </location>
</feature>
<evidence type="ECO:0000313" key="2">
    <source>
        <dbReference type="EMBL" id="CAE7559985.1"/>
    </source>
</evidence>
<name>A0A812UBB1_SYMPI</name>
<reference evidence="2" key="1">
    <citation type="submission" date="2021-02" db="EMBL/GenBank/DDBJ databases">
        <authorList>
            <person name="Dougan E. K."/>
            <person name="Rhodes N."/>
            <person name="Thang M."/>
            <person name="Chan C."/>
        </authorList>
    </citation>
    <scope>NUCLEOTIDE SEQUENCE</scope>
</reference>
<dbReference type="EMBL" id="CAJNIZ010035535">
    <property type="protein sequence ID" value="CAE7559985.1"/>
    <property type="molecule type" value="Genomic_DNA"/>
</dbReference>
<comment type="caution">
    <text evidence="2">The sequence shown here is derived from an EMBL/GenBank/DDBJ whole genome shotgun (WGS) entry which is preliminary data.</text>
</comment>
<dbReference type="OrthoDB" id="440410at2759"/>
<feature type="region of interest" description="Disordered" evidence="1">
    <location>
        <begin position="216"/>
        <end position="262"/>
    </location>
</feature>
<dbReference type="Proteomes" id="UP000649617">
    <property type="component" value="Unassembled WGS sequence"/>
</dbReference>
<evidence type="ECO:0000313" key="3">
    <source>
        <dbReference type="Proteomes" id="UP000649617"/>
    </source>
</evidence>
<feature type="compositionally biased region" description="Acidic residues" evidence="1">
    <location>
        <begin position="137"/>
        <end position="150"/>
    </location>
</feature>
<organism evidence="2 3">
    <name type="scientific">Symbiodinium pilosum</name>
    <name type="common">Dinoflagellate</name>
    <dbReference type="NCBI Taxonomy" id="2952"/>
    <lineage>
        <taxon>Eukaryota</taxon>
        <taxon>Sar</taxon>
        <taxon>Alveolata</taxon>
        <taxon>Dinophyceae</taxon>
        <taxon>Suessiales</taxon>
        <taxon>Symbiodiniaceae</taxon>
        <taxon>Symbiodinium</taxon>
    </lineage>
</organism>
<keyword evidence="3" id="KW-1185">Reference proteome</keyword>
<protein>
    <submittedName>
        <fullName evidence="2">Uncharacterized protein</fullName>
    </submittedName>
</protein>
<sequence>MAGLDDLVYCLCVADSGTLAICGWIIENQGSDIVLGTVPVPNIANSQKAKSGSREVGFVRVSLDSVSLQAPANWTGTKPSELPPLTACKDAWKKVSADLQSSKTEPVDVRAPRRVPQKGRRGLASDLSNLQSLFGEVPDDGDETEDDDEELPPRASKSGYLAPGQSSLGEGRRKKKEDYHRGEHFDLKKIVTAGLASGQSPSDLVPVMMLSMLLDRDRDDKKKKKKKDRPMSSQDDLGLLGGSDSDSSSDEGSAGKGMKSVNTLHRMHRQIKERPHKIVELFEKEVIEEMGIVKGQAWTLRDFVRRQQWGKFKGIYRCAIMDVAAYELIRSNQADAAAAQLVQNLKAKMQCVIQGGEWSTAWLLTGLVDPLARREFAGSREEMSIVSGYLESVARLQKKLRETKGAGVEDDDEGGVLPYPEIIRSGVVGSDGLPLRHVWAMQFINSLVCWSNFVTMGCPVAGGRYEPRGGYRCLADMREFADMLLGEVVEFGSLDLLEGSLACEGKRGVIDELLSKVECTAGACYSDFRGPGLGEAGVPTLPVRAERIAVPKVAGTVDPCLWLEPGRAEVVGNLEKLRKPECEWEEIVHAFHQVPPDEEDKVVRRLLETKMVELVPESELPQSASGRLLIGGLFAVLKNEQEDRLIFDRRPENATMHRLRWAKLPAGACFAKLLLGEKEYLRASGDDLRNYYYMLRLPRNWVKYNAAGRRVSPKVLRDYGLDASVPHRACFAVLGMGDKNGCDIAQAVHEGLLRRHGVLLPINTLQYGEHLPEGELLEGVYLDDLLVAKRCSVDEVIPLDGSFVPPPAQVDDADVLEIKAAEMAYQEAQLQRAEHKAFRLRTLFKAWGAEIDGIQGKAGSPLQVRQQLWHLLQKLVAGGWASRDLLRKVVGYLSYAFQYRRELYSLKHHLYKFLARMKPKKWHRLPGHILDELRACALHLPFAVWNMRRKLNRVVTATDATPTSGGCVSAEVSEELASALWRHTEVREEATRLDRSVMLELQAEAPREASLFASTVAERLHWHVESSYMFRETSHINLQEARALRKEVIRMAADRFHQGHACIFLNDSFVVTGAFAKGRSSSYRLNGILRGMLPHLIFGRLALGIIWIETGSNLADHPSRFSLLPSPKTSPAWLQKLCPGLMRRRVGLEIFAGTARVTSAHVRRGFEMRPPIDILYGGDAFDEIIDQALMNGELFWIWLAPPCKSFSPLRNLDHGGPLRPKGLPEGRESSHEVRHGNRLWRRALQLVELALKAGTYVFLEHPWHSSAWRMRDSEVILKHESLKSYRLEWCAFSDMSRVGLPNQKPTRVVTNAPWFKDVPRLCPKNHAHGPPLRGERARLAGAYPLEFCDVLADAFAKWSA</sequence>
<proteinExistence type="predicted"/>
<feature type="compositionally biased region" description="Basic residues" evidence="1">
    <location>
        <begin position="112"/>
        <end position="121"/>
    </location>
</feature>
<gene>
    <name evidence="2" type="ORF">SPIL2461_LOCUS14955</name>
</gene>
<feature type="region of interest" description="Disordered" evidence="1">
    <location>
        <begin position="99"/>
        <end position="180"/>
    </location>
</feature>
<accession>A0A812UBB1</accession>
<evidence type="ECO:0000256" key="1">
    <source>
        <dbReference type="SAM" id="MobiDB-lite"/>
    </source>
</evidence>